<dbReference type="PANTHER" id="PTHR33490:SF3">
    <property type="entry name" value="CONSERVED INTEGRAL MEMBRANE PROTEIN"/>
    <property type="match status" value="1"/>
</dbReference>
<dbReference type="EMBL" id="JBHSFO010000001">
    <property type="protein sequence ID" value="MFC4602097.1"/>
    <property type="molecule type" value="Genomic_DNA"/>
</dbReference>
<gene>
    <name evidence="2" type="ORF">ACFO6S_00150</name>
</gene>
<organism evidence="2 3">
    <name type="scientific">Rhodococcus kronopolitis</name>
    <dbReference type="NCBI Taxonomy" id="1460226"/>
    <lineage>
        <taxon>Bacteria</taxon>
        <taxon>Bacillati</taxon>
        <taxon>Actinomycetota</taxon>
        <taxon>Actinomycetes</taxon>
        <taxon>Mycobacteriales</taxon>
        <taxon>Nocardiaceae</taxon>
        <taxon>Rhodococcus</taxon>
    </lineage>
</organism>
<evidence type="ECO:0000313" key="3">
    <source>
        <dbReference type="Proteomes" id="UP001595914"/>
    </source>
</evidence>
<dbReference type="Pfam" id="PF01841">
    <property type="entry name" value="Transglut_core"/>
    <property type="match status" value="1"/>
</dbReference>
<dbReference type="PANTHER" id="PTHR33490">
    <property type="entry name" value="BLR5614 PROTEIN-RELATED"/>
    <property type="match status" value="1"/>
</dbReference>
<accession>A0ABV9FK48</accession>
<evidence type="ECO:0000313" key="2">
    <source>
        <dbReference type="EMBL" id="MFC4602097.1"/>
    </source>
</evidence>
<dbReference type="InterPro" id="IPR002931">
    <property type="entry name" value="Transglutaminase-like"/>
</dbReference>
<reference evidence="3" key="1">
    <citation type="journal article" date="2019" name="Int. J. Syst. Evol. Microbiol.">
        <title>The Global Catalogue of Microorganisms (GCM) 10K type strain sequencing project: providing services to taxonomists for standard genome sequencing and annotation.</title>
        <authorList>
            <consortium name="The Broad Institute Genomics Platform"/>
            <consortium name="The Broad Institute Genome Sequencing Center for Infectious Disease"/>
            <person name="Wu L."/>
            <person name="Ma J."/>
        </authorList>
    </citation>
    <scope>NUCLEOTIDE SEQUENCE [LARGE SCALE GENOMIC DNA]</scope>
    <source>
        <strain evidence="3">CCUG 54520</strain>
    </source>
</reference>
<proteinExistence type="predicted"/>
<dbReference type="SUPFAM" id="SSF54001">
    <property type="entry name" value="Cysteine proteinases"/>
    <property type="match status" value="1"/>
</dbReference>
<feature type="domain" description="Transglutaminase-like" evidence="1">
    <location>
        <begin position="32"/>
        <end position="135"/>
    </location>
</feature>
<name>A0ABV9FK48_9NOCA</name>
<protein>
    <submittedName>
        <fullName evidence="2">Transglutaminase family protein</fullName>
    </submittedName>
</protein>
<dbReference type="InterPro" id="IPR038765">
    <property type="entry name" value="Papain-like_cys_pep_sf"/>
</dbReference>
<dbReference type="RefSeq" id="WP_378412996.1">
    <property type="nucleotide sequence ID" value="NZ_JBHSFO010000001.1"/>
</dbReference>
<comment type="caution">
    <text evidence="2">The sequence shown here is derived from an EMBL/GenBank/DDBJ whole genome shotgun (WGS) entry which is preliminary data.</text>
</comment>
<keyword evidence="3" id="KW-1185">Reference proteome</keyword>
<dbReference type="Gene3D" id="3.10.620.30">
    <property type="match status" value="1"/>
</dbReference>
<sequence>MPTTDSVLETAPPESHLAGNEFIDVDDRSVRALALTLRRSAGSDLSFAKAAFEWVRDEVGHSYDVRHPRVTLAASEVLAQRVGLCYAKSHLLAALLRSEGVPTGLCYQRLAHGDGHVLHGLVAVHLNGAWHRQDPRGNKDGVDAQFSLGSEQLAWRVVPSLGEVDYPGIFASPAPCVVEALRGTDDVLSLYDAGLPTSL</sequence>
<evidence type="ECO:0000259" key="1">
    <source>
        <dbReference type="Pfam" id="PF01841"/>
    </source>
</evidence>
<dbReference type="Proteomes" id="UP001595914">
    <property type="component" value="Unassembled WGS sequence"/>
</dbReference>